<dbReference type="InterPro" id="IPR050548">
    <property type="entry name" value="PcG_chromatin_remod_factors"/>
</dbReference>
<sequence>MAVSLVQKSNWTNITDTYSSADNCIKSKSDLFCNKHDESKVTLLIHVIDGWIIEESNQPFKDSNIDENINGGVKSLAENGKCSDDFVEVQEKEINTVQPNLEDKDELMSLLPTKCKYCGAELPERRAMWGKRFCSVSCGKRYSVKCSKKARKALQSMSTLKNDKKVNYKESKSERTRKSENLNLSSREASPDSTKKNLLKYQDSESTLCFPPRDPLGFGLDVFDFEDELYDGIEPIQNYSFLPLVTWSVNQVSDYISTIPGCAQYVPVFEAEEIDGQALLLLKVEHMVHGMNIKVGPAIKIAATIRSIKLKYGIKTRSKYLSSP</sequence>
<dbReference type="GO" id="GO:0035102">
    <property type="term" value="C:PRC1 complex"/>
    <property type="evidence" value="ECO:0007669"/>
    <property type="project" value="TreeGrafter"/>
</dbReference>
<dbReference type="GO" id="GO:0042393">
    <property type="term" value="F:histone binding"/>
    <property type="evidence" value="ECO:0007669"/>
    <property type="project" value="TreeGrafter"/>
</dbReference>
<dbReference type="InterPro" id="IPR001660">
    <property type="entry name" value="SAM"/>
</dbReference>
<dbReference type="OrthoDB" id="2390104at2759"/>
<dbReference type="Pfam" id="PF00536">
    <property type="entry name" value="SAM_1"/>
    <property type="match status" value="1"/>
</dbReference>
<dbReference type="PANTHER" id="PTHR12247">
    <property type="entry name" value="POLYCOMB GROUP PROTEIN"/>
    <property type="match status" value="1"/>
</dbReference>
<name>T2MEG2_HYDVU</name>
<dbReference type="InterPro" id="IPR013761">
    <property type="entry name" value="SAM/pointed_sf"/>
</dbReference>
<dbReference type="KEGG" id="hmg:100200008"/>
<organism evidence="3">
    <name type="scientific">Hydra vulgaris</name>
    <name type="common">Hydra</name>
    <name type="synonym">Hydra attenuata</name>
    <dbReference type="NCBI Taxonomy" id="6087"/>
    <lineage>
        <taxon>Eukaryota</taxon>
        <taxon>Metazoa</taxon>
        <taxon>Cnidaria</taxon>
        <taxon>Hydrozoa</taxon>
        <taxon>Hydroidolina</taxon>
        <taxon>Anthoathecata</taxon>
        <taxon>Aplanulata</taxon>
        <taxon>Hydridae</taxon>
        <taxon>Hydra</taxon>
    </lineage>
</organism>
<dbReference type="GO" id="GO:0045892">
    <property type="term" value="P:negative regulation of DNA-templated transcription"/>
    <property type="evidence" value="ECO:0007669"/>
    <property type="project" value="TreeGrafter"/>
</dbReference>
<feature type="compositionally biased region" description="Basic and acidic residues" evidence="1">
    <location>
        <begin position="165"/>
        <end position="180"/>
    </location>
</feature>
<dbReference type="CDD" id="cd09509">
    <property type="entry name" value="SAM_Polycomb"/>
    <property type="match status" value="1"/>
</dbReference>
<protein>
    <submittedName>
        <fullName evidence="3">Polyhomeotic-like protein 1</fullName>
    </submittedName>
</protein>
<dbReference type="PROSITE" id="PS50105">
    <property type="entry name" value="SAM_DOMAIN"/>
    <property type="match status" value="1"/>
</dbReference>
<dbReference type="SUPFAM" id="SSF47769">
    <property type="entry name" value="SAM/Pointed domain"/>
    <property type="match status" value="1"/>
</dbReference>
<dbReference type="Gene3D" id="1.10.150.50">
    <property type="entry name" value="Transcription Factor, Ets-1"/>
    <property type="match status" value="1"/>
</dbReference>
<dbReference type="EMBL" id="HAAD01004249">
    <property type="protein sequence ID" value="CDG70481.1"/>
    <property type="molecule type" value="mRNA"/>
</dbReference>
<proteinExistence type="evidence at transcript level"/>
<dbReference type="SMART" id="SM00454">
    <property type="entry name" value="SAM"/>
    <property type="match status" value="1"/>
</dbReference>
<accession>T2MEG2</accession>
<evidence type="ECO:0000259" key="2">
    <source>
        <dbReference type="PROSITE" id="PS50105"/>
    </source>
</evidence>
<dbReference type="GO" id="GO:0003682">
    <property type="term" value="F:chromatin binding"/>
    <property type="evidence" value="ECO:0007669"/>
    <property type="project" value="TreeGrafter"/>
</dbReference>
<dbReference type="InterPro" id="IPR038603">
    <property type="entry name" value="Znf_FCS_sf"/>
</dbReference>
<dbReference type="PANTHER" id="PTHR12247:SF138">
    <property type="entry name" value="POLYHOMEOTIC DISTAL, ISOFORM A-RELATED"/>
    <property type="match status" value="1"/>
</dbReference>
<dbReference type="Gene3D" id="3.30.60.160">
    <property type="match status" value="1"/>
</dbReference>
<feature type="region of interest" description="Disordered" evidence="1">
    <location>
        <begin position="165"/>
        <end position="196"/>
    </location>
</feature>
<gene>
    <name evidence="3" type="primary">PHC1</name>
</gene>
<evidence type="ECO:0000256" key="1">
    <source>
        <dbReference type="SAM" id="MobiDB-lite"/>
    </source>
</evidence>
<feature type="domain" description="SAM" evidence="2">
    <location>
        <begin position="247"/>
        <end position="311"/>
    </location>
</feature>
<dbReference type="OMA" id="WNIQDVY"/>
<evidence type="ECO:0000313" key="3">
    <source>
        <dbReference type="EMBL" id="CDG70481.1"/>
    </source>
</evidence>
<dbReference type="AlphaFoldDB" id="T2MEG2"/>
<reference evidence="3" key="1">
    <citation type="journal article" date="2013" name="Genome Biol. Evol.">
        <title>Punctuated emergences of genetic and phenotypic innovations in eumetazoan, bilaterian, euteleostome, and hominidae ancestors.</title>
        <authorList>
            <person name="Wenger Y."/>
            <person name="Galliot B."/>
        </authorList>
    </citation>
    <scope>NUCLEOTIDE SEQUENCE</scope>
    <source>
        <tissue evidence="3">Whole animals</tissue>
    </source>
</reference>